<evidence type="ECO:0000256" key="4">
    <source>
        <dbReference type="SAM" id="MobiDB-lite"/>
    </source>
</evidence>
<evidence type="ECO:0000259" key="5">
    <source>
        <dbReference type="Pfam" id="PF06428"/>
    </source>
</evidence>
<feature type="region of interest" description="Disordered" evidence="4">
    <location>
        <begin position="1"/>
        <end position="63"/>
    </location>
</feature>
<evidence type="ECO:0000256" key="2">
    <source>
        <dbReference type="ARBA" id="ARBA00025794"/>
    </source>
</evidence>
<organism evidence="6 7">
    <name type="scientific">Dermatophagoides farinae</name>
    <name type="common">American house dust mite</name>
    <dbReference type="NCBI Taxonomy" id="6954"/>
    <lineage>
        <taxon>Eukaryota</taxon>
        <taxon>Metazoa</taxon>
        <taxon>Ecdysozoa</taxon>
        <taxon>Arthropoda</taxon>
        <taxon>Chelicerata</taxon>
        <taxon>Arachnida</taxon>
        <taxon>Acari</taxon>
        <taxon>Acariformes</taxon>
        <taxon>Sarcoptiformes</taxon>
        <taxon>Astigmata</taxon>
        <taxon>Psoroptidia</taxon>
        <taxon>Analgoidea</taxon>
        <taxon>Pyroglyphidae</taxon>
        <taxon>Dermatophagoidinae</taxon>
        <taxon>Dermatophagoides</taxon>
    </lineage>
</organism>
<dbReference type="GO" id="GO:0005085">
    <property type="term" value="F:guanyl-nucleotide exchange factor activity"/>
    <property type="evidence" value="ECO:0007669"/>
    <property type="project" value="InterPro"/>
</dbReference>
<dbReference type="GO" id="GO:0070319">
    <property type="term" value="C:Golgi to plasma membrane transport vesicle"/>
    <property type="evidence" value="ECO:0007669"/>
    <property type="project" value="TreeGrafter"/>
</dbReference>
<evidence type="ECO:0000313" key="7">
    <source>
        <dbReference type="Proteomes" id="UP000790347"/>
    </source>
</evidence>
<protein>
    <submittedName>
        <fullName evidence="6">RAB3A interacting protein</fullName>
    </submittedName>
</protein>
<dbReference type="GO" id="GO:0006887">
    <property type="term" value="P:exocytosis"/>
    <property type="evidence" value="ECO:0007669"/>
    <property type="project" value="TreeGrafter"/>
</dbReference>
<feature type="domain" description="GDP/GTP exchange factor Sec2 N-terminal" evidence="5">
    <location>
        <begin position="122"/>
        <end position="202"/>
    </location>
</feature>
<dbReference type="Gene3D" id="1.20.5.4880">
    <property type="match status" value="1"/>
</dbReference>
<feature type="compositionally biased region" description="Low complexity" evidence="4">
    <location>
        <begin position="254"/>
        <end position="267"/>
    </location>
</feature>
<dbReference type="PANTHER" id="PTHR14430:SF0">
    <property type="entry name" value="SEC2P DOMAIN-CONTAINING PROTEIN"/>
    <property type="match status" value="1"/>
</dbReference>
<dbReference type="InterPro" id="IPR040351">
    <property type="entry name" value="RAB3IL/RAB3IP/Sec2"/>
</dbReference>
<name>A0A922L0F7_DERFA</name>
<dbReference type="AlphaFoldDB" id="A0A922L0F7"/>
<proteinExistence type="inferred from homology"/>
<dbReference type="CDD" id="cd21044">
    <property type="entry name" value="Rab11BD_RAB3IP_like"/>
    <property type="match status" value="1"/>
</dbReference>
<comment type="similarity">
    <text evidence="2">Belongs to the SEC2 family.</text>
</comment>
<reference evidence="6" key="1">
    <citation type="submission" date="2013-05" db="EMBL/GenBank/DDBJ databases">
        <authorList>
            <person name="Yim A.K.Y."/>
            <person name="Chan T.F."/>
            <person name="Ji K.M."/>
            <person name="Liu X.Y."/>
            <person name="Zhou J.W."/>
            <person name="Li R.Q."/>
            <person name="Yang K.Y."/>
            <person name="Li J."/>
            <person name="Li M."/>
            <person name="Law P.T.W."/>
            <person name="Wu Y.L."/>
            <person name="Cai Z.L."/>
            <person name="Qin H."/>
            <person name="Bao Y."/>
            <person name="Leung R.K.K."/>
            <person name="Ng P.K.S."/>
            <person name="Zou J."/>
            <person name="Zhong X.J."/>
            <person name="Ran P.X."/>
            <person name="Zhong N.S."/>
            <person name="Liu Z.G."/>
            <person name="Tsui S.K.W."/>
        </authorList>
    </citation>
    <scope>NUCLEOTIDE SEQUENCE</scope>
    <source>
        <strain evidence="6">Derf</strain>
        <tissue evidence="6">Whole organism</tissue>
    </source>
</reference>
<dbReference type="InterPro" id="IPR009449">
    <property type="entry name" value="Sec2_N"/>
</dbReference>
<feature type="compositionally biased region" description="Polar residues" evidence="4">
    <location>
        <begin position="278"/>
        <end position="289"/>
    </location>
</feature>
<dbReference type="SUPFAM" id="SSF144284">
    <property type="entry name" value="Sec2 N-terminal region"/>
    <property type="match status" value="1"/>
</dbReference>
<reference evidence="6" key="2">
    <citation type="journal article" date="2022" name="Res Sq">
        <title>Comparative Genomics Reveals Insights into the Divergent Evolution of Astigmatic Mites and Household Pest Adaptations.</title>
        <authorList>
            <person name="Xiong Q."/>
            <person name="Wan A.T.-Y."/>
            <person name="Liu X.-Y."/>
            <person name="Fung C.S.-H."/>
            <person name="Xiao X."/>
            <person name="Malainual N."/>
            <person name="Hou J."/>
            <person name="Wang L."/>
            <person name="Wang M."/>
            <person name="Yang K."/>
            <person name="Cui Y."/>
            <person name="Leung E."/>
            <person name="Nong W."/>
            <person name="Shin S.-K."/>
            <person name="Au S."/>
            <person name="Jeong K.Y."/>
            <person name="Chew F.T."/>
            <person name="Hui J."/>
            <person name="Leung T.F."/>
            <person name="Tungtrongchitr A."/>
            <person name="Zhong N."/>
            <person name="Liu Z."/>
            <person name="Tsui S."/>
        </authorList>
    </citation>
    <scope>NUCLEOTIDE SEQUENCE</scope>
    <source>
        <strain evidence="6">Derf</strain>
        <tissue evidence="6">Whole organism</tissue>
    </source>
</reference>
<dbReference type="Pfam" id="PF25555">
    <property type="entry name" value="RAB3A-like_C"/>
    <property type="match status" value="1"/>
</dbReference>
<feature type="coiled-coil region" evidence="3">
    <location>
        <begin position="179"/>
        <end position="206"/>
    </location>
</feature>
<dbReference type="Proteomes" id="UP000790347">
    <property type="component" value="Unassembled WGS sequence"/>
</dbReference>
<sequence>MNNNNHNSDNSHNNNNDNDAHNKHNKSNESSSSSSIYSSPINTPINPPQPPPQQQPPPDDQINSDYEELIAQTKQRMAIKFECLEKETGLSLSIGRNSLQKQSNINNGDVVGNNYRLKQSEQLFLSNECQRLKEELRLKNEIIDKMYQIRIQVDSELEDLTASLFEEANKMVYSANVLRDRAEKELHEANLKIDMLTAEVQALKLLVITSTPSKPNAHLHPQLNCSNSSSSSSSSTMMASTLPSSGSHHHRQNQKSNNNNSDNNSKSPKQKRSMPMKSPSNYELTSNSKSTEQIMMMVNKLPAIDDENDFDDQIDDGITEIDPVLYEEFQEWRKCPTLEPICSNFMKRIYDEEIYPVFNFKNKNLTSLVLRSIESNTLTVEMIGATNAATTAAAAANCNDQKLPFPKKCALLEVPRICRYRMRIDSNVNTPTTTKTTTNNGHNQWYFISQLCRNRITTVCDLFCYLRYVQQGLVKSNIKDIYWQIMKRRRNIAQSKLGFTPSINAFEFNGN</sequence>
<keyword evidence="7" id="KW-1185">Reference proteome</keyword>
<keyword evidence="1 3" id="KW-0175">Coiled coil</keyword>
<dbReference type="Pfam" id="PF06428">
    <property type="entry name" value="Sec2p"/>
    <property type="match status" value="1"/>
</dbReference>
<evidence type="ECO:0000256" key="3">
    <source>
        <dbReference type="SAM" id="Coils"/>
    </source>
</evidence>
<accession>A0A922L0F7</accession>
<evidence type="ECO:0000313" key="6">
    <source>
        <dbReference type="EMBL" id="KAH9501811.1"/>
    </source>
</evidence>
<feature type="compositionally biased region" description="Pro residues" evidence="4">
    <location>
        <begin position="45"/>
        <end position="59"/>
    </location>
</feature>
<feature type="compositionally biased region" description="Low complexity" evidence="4">
    <location>
        <begin position="1"/>
        <end position="17"/>
    </location>
</feature>
<comment type="caution">
    <text evidence="6">The sequence shown here is derived from an EMBL/GenBank/DDBJ whole genome shotgun (WGS) entry which is preliminary data.</text>
</comment>
<feature type="region of interest" description="Disordered" evidence="4">
    <location>
        <begin position="214"/>
        <end position="289"/>
    </location>
</feature>
<dbReference type="PANTHER" id="PTHR14430">
    <property type="entry name" value="RABIN3-RELATED"/>
    <property type="match status" value="1"/>
</dbReference>
<feature type="compositionally biased region" description="Low complexity" evidence="4">
    <location>
        <begin position="226"/>
        <end position="245"/>
    </location>
</feature>
<gene>
    <name evidence="6" type="primary">RAB3IL1</name>
    <name evidence="6" type="ORF">DERF_012624</name>
</gene>
<evidence type="ECO:0000256" key="1">
    <source>
        <dbReference type="ARBA" id="ARBA00023054"/>
    </source>
</evidence>
<feature type="compositionally biased region" description="Low complexity" evidence="4">
    <location>
        <begin position="28"/>
        <end position="44"/>
    </location>
</feature>
<dbReference type="EMBL" id="ASGP02000006">
    <property type="protein sequence ID" value="KAH9501811.1"/>
    <property type="molecule type" value="Genomic_DNA"/>
</dbReference>